<evidence type="ECO:0000313" key="3">
    <source>
        <dbReference type="Proteomes" id="UP000505377"/>
    </source>
</evidence>
<dbReference type="KEGG" id="pbro:HOP40_12480"/>
<keyword evidence="3" id="KW-1185">Reference proteome</keyword>
<proteinExistence type="predicted"/>
<dbReference type="Proteomes" id="UP000505377">
    <property type="component" value="Chromosome"/>
</dbReference>
<feature type="compositionally biased region" description="Polar residues" evidence="1">
    <location>
        <begin position="230"/>
        <end position="239"/>
    </location>
</feature>
<protein>
    <submittedName>
        <fullName evidence="2">Uncharacterized protein</fullName>
    </submittedName>
</protein>
<dbReference type="RefSeq" id="WP_172157890.1">
    <property type="nucleotide sequence ID" value="NZ_CP053564.1"/>
</dbReference>
<gene>
    <name evidence="2" type="ORF">HOP40_12480</name>
</gene>
<dbReference type="AlphaFoldDB" id="A0A6M6JHZ8"/>
<evidence type="ECO:0000313" key="2">
    <source>
        <dbReference type="EMBL" id="QJY46527.1"/>
    </source>
</evidence>
<name>A0A6M6JHZ8_9PSEU</name>
<organism evidence="2 3">
    <name type="scientific">Pseudonocardia broussonetiae</name>
    <dbReference type="NCBI Taxonomy" id="2736640"/>
    <lineage>
        <taxon>Bacteria</taxon>
        <taxon>Bacillati</taxon>
        <taxon>Actinomycetota</taxon>
        <taxon>Actinomycetes</taxon>
        <taxon>Pseudonocardiales</taxon>
        <taxon>Pseudonocardiaceae</taxon>
        <taxon>Pseudonocardia</taxon>
    </lineage>
</organism>
<accession>A0A6M6JHZ8</accession>
<evidence type="ECO:0000256" key="1">
    <source>
        <dbReference type="SAM" id="MobiDB-lite"/>
    </source>
</evidence>
<dbReference type="EMBL" id="CP053564">
    <property type="protein sequence ID" value="QJY46527.1"/>
    <property type="molecule type" value="Genomic_DNA"/>
</dbReference>
<reference evidence="2 3" key="1">
    <citation type="submission" date="2020-05" db="EMBL/GenBank/DDBJ databases">
        <authorList>
            <person name="Mo P."/>
        </authorList>
    </citation>
    <scope>NUCLEOTIDE SEQUENCE [LARGE SCALE GENOMIC DNA]</scope>
    <source>
        <strain evidence="2 3">Gen01</strain>
    </source>
</reference>
<sequence length="297" mass="30125">MRLAPAAPPGERWRAAVVLGGQGRFAAAVTLLRELLADPRTPRAVAAHAAVTLAAHRRQQGGHALARPLDARGLRLAAAAPPGPPCPDGTDAGAAVVDALVGLAADALGLGDPAAGRLLDAAQERGHPSWRTAVRIGWVRAEAALFAGQAARGLEPAERALERARADGGLRHVVKSRLVLAVVRAVAHPDGAVLTELDAVAEAASVAGLLPLVGPARLAAADLADRIGSPSVTGSSLNANDGAADRSDEAVNGRSSGPARRRHAAQLSASVLYQLSDPVGRGLMGESVQPVPRAPVL</sequence>
<feature type="region of interest" description="Disordered" evidence="1">
    <location>
        <begin position="230"/>
        <end position="261"/>
    </location>
</feature>